<dbReference type="AlphaFoldDB" id="A0A834NNC6"/>
<proteinExistence type="predicted"/>
<name>A0A834NNC6_VESGE</name>
<reference evidence="1" key="1">
    <citation type="journal article" date="2020" name="G3 (Bethesda)">
        <title>High-Quality Assemblies for Three Invasive Social Wasps from the &lt;i&gt;Vespula&lt;/i&gt; Genus.</title>
        <authorList>
            <person name="Harrop T.W.R."/>
            <person name="Guhlin J."/>
            <person name="McLaughlin G.M."/>
            <person name="Permina E."/>
            <person name="Stockwell P."/>
            <person name="Gilligan J."/>
            <person name="Le Lec M.F."/>
            <person name="Gruber M.A.M."/>
            <person name="Quinn O."/>
            <person name="Lovegrove M."/>
            <person name="Duncan E.J."/>
            <person name="Remnant E.J."/>
            <person name="Van Eeckhoven J."/>
            <person name="Graham B."/>
            <person name="Knapp R.A."/>
            <person name="Langford K.W."/>
            <person name="Kronenberg Z."/>
            <person name="Press M.O."/>
            <person name="Eacker S.M."/>
            <person name="Wilson-Rankin E.E."/>
            <person name="Purcell J."/>
            <person name="Lester P.J."/>
            <person name="Dearden P.K."/>
        </authorList>
    </citation>
    <scope>NUCLEOTIDE SEQUENCE</scope>
    <source>
        <strain evidence="1">Linc-1</strain>
    </source>
</reference>
<organism evidence="1 2">
    <name type="scientific">Vespula germanica</name>
    <name type="common">German yellow jacket</name>
    <name type="synonym">Paravespula germanica</name>
    <dbReference type="NCBI Taxonomy" id="30212"/>
    <lineage>
        <taxon>Eukaryota</taxon>
        <taxon>Metazoa</taxon>
        <taxon>Ecdysozoa</taxon>
        <taxon>Arthropoda</taxon>
        <taxon>Hexapoda</taxon>
        <taxon>Insecta</taxon>
        <taxon>Pterygota</taxon>
        <taxon>Neoptera</taxon>
        <taxon>Endopterygota</taxon>
        <taxon>Hymenoptera</taxon>
        <taxon>Apocrita</taxon>
        <taxon>Aculeata</taxon>
        <taxon>Vespoidea</taxon>
        <taxon>Vespidae</taxon>
        <taxon>Vespinae</taxon>
        <taxon>Vespula</taxon>
    </lineage>
</organism>
<evidence type="ECO:0000313" key="2">
    <source>
        <dbReference type="Proteomes" id="UP000617340"/>
    </source>
</evidence>
<gene>
    <name evidence="1" type="ORF">HZH68_003018</name>
</gene>
<dbReference type="Proteomes" id="UP000617340">
    <property type="component" value="Unassembled WGS sequence"/>
</dbReference>
<protein>
    <submittedName>
        <fullName evidence="1">Uncharacterized protein</fullName>
    </submittedName>
</protein>
<dbReference type="EMBL" id="JACSDZ010000002">
    <property type="protein sequence ID" value="KAF7414529.1"/>
    <property type="molecule type" value="Genomic_DNA"/>
</dbReference>
<keyword evidence="2" id="KW-1185">Reference proteome</keyword>
<evidence type="ECO:0000313" key="1">
    <source>
        <dbReference type="EMBL" id="KAF7414529.1"/>
    </source>
</evidence>
<sequence>MLYTTIRVVERTVEWHTFRKLALQKNTICDKLTLRPFEKIISSLDDKEFRRSLRFPRTVTKNDDVKIHSILKEISALK</sequence>
<accession>A0A834NNC6</accession>
<comment type="caution">
    <text evidence="1">The sequence shown here is derived from an EMBL/GenBank/DDBJ whole genome shotgun (WGS) entry which is preliminary data.</text>
</comment>